<dbReference type="InterPro" id="IPR050390">
    <property type="entry name" value="C5-Methyltransferase"/>
</dbReference>
<dbReference type="InterPro" id="IPR029063">
    <property type="entry name" value="SAM-dependent_MTases_sf"/>
</dbReference>
<feature type="active site" evidence="5">
    <location>
        <position position="510"/>
    </location>
</feature>
<dbReference type="Pfam" id="PF00145">
    <property type="entry name" value="DNA_methylase"/>
    <property type="match status" value="1"/>
</dbReference>
<dbReference type="PRINTS" id="PR00105">
    <property type="entry name" value="C5METTRFRASE"/>
</dbReference>
<dbReference type="Gene3D" id="3.40.50.150">
    <property type="entry name" value="Vaccinia Virus protein VP39"/>
    <property type="match status" value="1"/>
</dbReference>
<dbReference type="PANTHER" id="PTHR10629">
    <property type="entry name" value="CYTOSINE-SPECIFIC METHYLTRANSFERASE"/>
    <property type="match status" value="1"/>
</dbReference>
<reference evidence="7" key="1">
    <citation type="submission" date="2023-10" db="EMBL/GenBank/DDBJ databases">
        <authorList>
            <person name="Chen Y."/>
            <person name="Shah S."/>
            <person name="Dougan E. K."/>
            <person name="Thang M."/>
            <person name="Chan C."/>
        </authorList>
    </citation>
    <scope>NUCLEOTIDE SEQUENCE [LARGE SCALE GENOMIC DNA]</scope>
</reference>
<proteinExistence type="inferred from homology"/>
<dbReference type="InterPro" id="IPR001525">
    <property type="entry name" value="C5_MeTfrase"/>
</dbReference>
<feature type="compositionally biased region" description="Low complexity" evidence="6">
    <location>
        <begin position="158"/>
        <end position="167"/>
    </location>
</feature>
<feature type="compositionally biased region" description="Low complexity" evidence="6">
    <location>
        <begin position="321"/>
        <end position="334"/>
    </location>
</feature>
<dbReference type="SUPFAM" id="SSF53335">
    <property type="entry name" value="S-adenosyl-L-methionine-dependent methyltransferases"/>
    <property type="match status" value="1"/>
</dbReference>
<gene>
    <name evidence="7" type="ORF">PCOR1329_LOCUS33786</name>
</gene>
<protein>
    <recommendedName>
        <fullName evidence="1">DNA (cytosine-5-)-methyltransferase</fullName>
        <ecNumber evidence="1">2.1.1.37</ecNumber>
    </recommendedName>
</protein>
<evidence type="ECO:0000256" key="2">
    <source>
        <dbReference type="ARBA" id="ARBA00022603"/>
    </source>
</evidence>
<feature type="region of interest" description="Disordered" evidence="6">
    <location>
        <begin position="308"/>
        <end position="355"/>
    </location>
</feature>
<keyword evidence="4 5" id="KW-0949">S-adenosyl-L-methionine</keyword>
<evidence type="ECO:0000313" key="7">
    <source>
        <dbReference type="EMBL" id="CAK0837664.1"/>
    </source>
</evidence>
<accession>A0ABN9SYJ3</accession>
<keyword evidence="3 5" id="KW-0808">Transferase</keyword>
<organism evidence="7 8">
    <name type="scientific">Prorocentrum cordatum</name>
    <dbReference type="NCBI Taxonomy" id="2364126"/>
    <lineage>
        <taxon>Eukaryota</taxon>
        <taxon>Sar</taxon>
        <taxon>Alveolata</taxon>
        <taxon>Dinophyceae</taxon>
        <taxon>Prorocentrales</taxon>
        <taxon>Prorocentraceae</taxon>
        <taxon>Prorocentrum</taxon>
    </lineage>
</organism>
<dbReference type="EMBL" id="CAUYUJ010014169">
    <property type="protein sequence ID" value="CAK0837664.1"/>
    <property type="molecule type" value="Genomic_DNA"/>
</dbReference>
<evidence type="ECO:0000313" key="8">
    <source>
        <dbReference type="Proteomes" id="UP001189429"/>
    </source>
</evidence>
<feature type="region of interest" description="Disordered" evidence="6">
    <location>
        <begin position="266"/>
        <end position="291"/>
    </location>
</feature>
<feature type="compositionally biased region" description="Polar residues" evidence="6">
    <location>
        <begin position="282"/>
        <end position="291"/>
    </location>
</feature>
<sequence length="693" mass="75125">MVLRPSGAALECARHVLAAASQWRAKCNRSAKLYVGKRDGQDKGSTAGGGGGLVPASQADLVAVLGKTLEVTDDPLLKRSLTARIKVHKDVAKSVPASAPKDASTKANGNLVKAEECKAQAIYNFAAAEDAKRLATEAFGKTSGVIPVGLPTASEKNGTATSEAAAVGSGGSSENRIKTAAARLSAAKQGAAQAAGRRRPWRPRVQTESRDQLYPISQFRSQFRVEQSRSLPFRGVRPGPRGGQGAGRFPDVCAVEAAEQKLQQARRAAAPFRPDGCRDGQQRSGGNMDSTQAISSLRSEILARMEDKGVPAPAPPGSGPLGSALRHGEAAAAARLQERPGPWPPVQPTGPGGEFRGQELWQEEVLGPPLILESRDRSAPAALPWSSKRRRLCGNLRLPGPQDLAAALGRGGERRRLRVGTDCAGAEAPLLALREICTTLGQSHGIEVGVDHLFSCDVNYASREFIARNTQPAALFGDLLARDVISHCLLAEAPRMVPSDMDIYVAGFPCKDFSMLNHARPCLEGPNAAIYEGVVRYIQQHRPRAFILENVSGLLIKKKDQAEKPVDVVMRTLRAIPGYQVRGWKVNTVEYWLPQNRKRVYIVGVNTDRVVLRRPLEEWGPFLHAQKGAPRQPAHSFMLSDEEPEVLAEYERALDRHRRMRTRGFLHAAARRQAIAGRYGHKWVRTHQRRAGG</sequence>
<evidence type="ECO:0000256" key="4">
    <source>
        <dbReference type="ARBA" id="ARBA00022691"/>
    </source>
</evidence>
<evidence type="ECO:0000256" key="3">
    <source>
        <dbReference type="ARBA" id="ARBA00022679"/>
    </source>
</evidence>
<dbReference type="Proteomes" id="UP001189429">
    <property type="component" value="Unassembled WGS sequence"/>
</dbReference>
<evidence type="ECO:0000256" key="6">
    <source>
        <dbReference type="SAM" id="MobiDB-lite"/>
    </source>
</evidence>
<dbReference type="PROSITE" id="PS51679">
    <property type="entry name" value="SAM_MT_C5"/>
    <property type="match status" value="1"/>
</dbReference>
<feature type="region of interest" description="Disordered" evidence="6">
    <location>
        <begin position="154"/>
        <end position="174"/>
    </location>
</feature>
<name>A0ABN9SYJ3_9DINO</name>
<dbReference type="PANTHER" id="PTHR10629:SF52">
    <property type="entry name" value="DNA (CYTOSINE-5)-METHYLTRANSFERASE 1"/>
    <property type="match status" value="1"/>
</dbReference>
<keyword evidence="2 5" id="KW-0489">Methyltransferase</keyword>
<comment type="similarity">
    <text evidence="5">Belongs to the class I-like SAM-binding methyltransferase superfamily. C5-methyltransferase family.</text>
</comment>
<dbReference type="EC" id="2.1.1.37" evidence="1"/>
<keyword evidence="8" id="KW-1185">Reference proteome</keyword>
<comment type="caution">
    <text evidence="7">The sequence shown here is derived from an EMBL/GenBank/DDBJ whole genome shotgun (WGS) entry which is preliminary data.</text>
</comment>
<evidence type="ECO:0000256" key="5">
    <source>
        <dbReference type="PROSITE-ProRule" id="PRU01016"/>
    </source>
</evidence>
<evidence type="ECO:0000256" key="1">
    <source>
        <dbReference type="ARBA" id="ARBA00011975"/>
    </source>
</evidence>